<dbReference type="SMART" id="SM00889">
    <property type="entry name" value="EFG_IV"/>
    <property type="match status" value="1"/>
</dbReference>
<dbReference type="AlphaFoldDB" id="A0A484Z9J9"/>
<evidence type="ECO:0000256" key="3">
    <source>
        <dbReference type="ARBA" id="ARBA00022917"/>
    </source>
</evidence>
<dbReference type="GO" id="GO:0005525">
    <property type="term" value="F:GTP binding"/>
    <property type="evidence" value="ECO:0007669"/>
    <property type="project" value="UniProtKB-KW"/>
</dbReference>
<dbReference type="Gene3D" id="3.30.230.10">
    <property type="match status" value="1"/>
</dbReference>
<dbReference type="GO" id="GO:0032790">
    <property type="term" value="P:ribosome disassembly"/>
    <property type="evidence" value="ECO:0007669"/>
    <property type="project" value="TreeGrafter"/>
</dbReference>
<evidence type="ECO:0000256" key="4">
    <source>
        <dbReference type="ARBA" id="ARBA00023134"/>
    </source>
</evidence>
<dbReference type="Gene3D" id="2.40.30.10">
    <property type="entry name" value="Translation factors"/>
    <property type="match status" value="1"/>
</dbReference>
<keyword evidence="3" id="KW-0648">Protein biosynthesis</keyword>
<accession>A0A484Z9J9</accession>
<dbReference type="PANTHER" id="PTHR43261:SF1">
    <property type="entry name" value="RIBOSOME-RELEASING FACTOR 2, MITOCHONDRIAL"/>
    <property type="match status" value="1"/>
</dbReference>
<dbReference type="InterPro" id="IPR014721">
    <property type="entry name" value="Ribsml_uS5_D2-typ_fold_subgr"/>
</dbReference>
<dbReference type="InterPro" id="IPR047872">
    <property type="entry name" value="EFG_IV"/>
</dbReference>
<dbReference type="PANTHER" id="PTHR43261">
    <property type="entry name" value="TRANSLATION ELONGATION FACTOR G-RELATED"/>
    <property type="match status" value="1"/>
</dbReference>
<feature type="domain" description="Translation elongation factor EFG/EF2" evidence="5">
    <location>
        <begin position="122"/>
        <end position="241"/>
    </location>
</feature>
<dbReference type="CDD" id="cd01434">
    <property type="entry name" value="EFG_mtEFG1_IV"/>
    <property type="match status" value="1"/>
</dbReference>
<dbReference type="GO" id="GO:0003746">
    <property type="term" value="F:translation elongation factor activity"/>
    <property type="evidence" value="ECO:0007669"/>
    <property type="project" value="UniProtKB-KW"/>
</dbReference>
<evidence type="ECO:0000256" key="2">
    <source>
        <dbReference type="ARBA" id="ARBA00022768"/>
    </source>
</evidence>
<dbReference type="InterPro" id="IPR009000">
    <property type="entry name" value="Transl_B-barrel_sf"/>
</dbReference>
<dbReference type="Gene3D" id="3.30.70.870">
    <property type="entry name" value="Elongation Factor G (Translational Gtpase), domain 3"/>
    <property type="match status" value="1"/>
</dbReference>
<dbReference type="GO" id="GO:0017111">
    <property type="term" value="F:ribonucleoside triphosphate phosphatase activity"/>
    <property type="evidence" value="ECO:0007669"/>
    <property type="project" value="UniProtKB-ARBA"/>
</dbReference>
<dbReference type="SUPFAM" id="SSF50447">
    <property type="entry name" value="Translation proteins"/>
    <property type="match status" value="1"/>
</dbReference>
<organism evidence="6 7">
    <name type="scientific">Enterobacter cancerogenus</name>
    <dbReference type="NCBI Taxonomy" id="69218"/>
    <lineage>
        <taxon>Bacteria</taxon>
        <taxon>Pseudomonadati</taxon>
        <taxon>Pseudomonadota</taxon>
        <taxon>Gammaproteobacteria</taxon>
        <taxon>Enterobacterales</taxon>
        <taxon>Enterobacteriaceae</taxon>
        <taxon>Enterobacter</taxon>
        <taxon>Enterobacter cloacae complex</taxon>
    </lineage>
</organism>
<dbReference type="Proteomes" id="UP000351155">
    <property type="component" value="Unassembled WGS sequence"/>
</dbReference>
<keyword evidence="2 6" id="KW-0251">Elongation factor</keyword>
<dbReference type="InterPro" id="IPR020568">
    <property type="entry name" value="Ribosomal_Su5_D2-typ_SF"/>
</dbReference>
<name>A0A484Z9J9_9ENTR</name>
<dbReference type="InterPro" id="IPR041095">
    <property type="entry name" value="EFG_II"/>
</dbReference>
<keyword evidence="1" id="KW-0547">Nucleotide-binding</keyword>
<dbReference type="Pfam" id="PF14492">
    <property type="entry name" value="EFG_III"/>
    <property type="match status" value="1"/>
</dbReference>
<sequence length="431" mass="48182">MHANDRHEVDELRTGDIAACVGLKDVTTGDTLTDPDAVITLERMEFPDPVISLAIEPKTKADQEKMGLALQRLAAEDPSFRLHTDEESGQTIISGMGELHLEIIVDRMKREFGVEANIGRPQVTYRETLRKAVKDIEGKFVRQSGGKGQYGHVVLSLEPSEPGSGFTFEDATKGGVVPREYIPSVEKGLREAMNSGVLAGYPVVDVKATLTFGSYHDVDSSEMAFRMAAILGFKEGARRADPAILEPVMHVEVETPEGVRRKHHGRSLVSSRYGAGNGPSSTAARSFVLMCRLQRCSATPPRCVRCPRDARPIRWNSTISPKRRETWRMKSLHGVRRVRSLHGSLEATMRFFLPGWVRRIVLLNQGCRSDFPFPIFLNETICDNVILFLAKCDIHVCAHSIKIRIQDLYLIPVLRFKEHIRIGHVFFVTVS</sequence>
<gene>
    <name evidence="6" type="primary">fusA_7</name>
    <name evidence="6" type="ORF">NCTC12126_06440</name>
</gene>
<evidence type="ECO:0000313" key="6">
    <source>
        <dbReference type="EMBL" id="VFS45122.1"/>
    </source>
</evidence>
<dbReference type="FunFam" id="3.30.230.10:FF:000003">
    <property type="entry name" value="Elongation factor G"/>
    <property type="match status" value="1"/>
</dbReference>
<dbReference type="CDD" id="cd16262">
    <property type="entry name" value="EFG_III"/>
    <property type="match status" value="1"/>
</dbReference>
<dbReference type="EMBL" id="CAADIW010000086">
    <property type="protein sequence ID" value="VFS45122.1"/>
    <property type="molecule type" value="Genomic_DNA"/>
</dbReference>
<dbReference type="Pfam" id="PF03764">
    <property type="entry name" value="EFG_IV"/>
    <property type="match status" value="1"/>
</dbReference>
<dbReference type="InterPro" id="IPR005517">
    <property type="entry name" value="Transl_elong_EFG/EF2_IV"/>
</dbReference>
<dbReference type="InterPro" id="IPR009022">
    <property type="entry name" value="EFG_III"/>
</dbReference>
<evidence type="ECO:0000259" key="5">
    <source>
        <dbReference type="SMART" id="SM00889"/>
    </source>
</evidence>
<keyword evidence="4" id="KW-0342">GTP-binding</keyword>
<protein>
    <submittedName>
        <fullName evidence="6">Translation elongation factor 2 (EF-2/EF-G)</fullName>
    </submittedName>
</protein>
<evidence type="ECO:0000256" key="1">
    <source>
        <dbReference type="ARBA" id="ARBA00022741"/>
    </source>
</evidence>
<proteinExistence type="predicted"/>
<dbReference type="SUPFAM" id="SSF54980">
    <property type="entry name" value="EF-G C-terminal domain-like"/>
    <property type="match status" value="1"/>
</dbReference>
<evidence type="ECO:0000313" key="7">
    <source>
        <dbReference type="Proteomes" id="UP000351155"/>
    </source>
</evidence>
<dbReference type="InterPro" id="IPR035647">
    <property type="entry name" value="EFG_III/V"/>
</dbReference>
<reference evidence="6 7" key="1">
    <citation type="submission" date="2019-03" db="EMBL/GenBank/DDBJ databases">
        <authorList>
            <consortium name="Pathogen Informatics"/>
        </authorList>
    </citation>
    <scope>NUCLEOTIDE SEQUENCE [LARGE SCALE GENOMIC DNA]</scope>
    <source>
        <strain evidence="6 7">NCTC12126</strain>
    </source>
</reference>
<dbReference type="SUPFAM" id="SSF54211">
    <property type="entry name" value="Ribosomal protein S5 domain 2-like"/>
    <property type="match status" value="1"/>
</dbReference>
<dbReference type="FunFam" id="3.30.70.870:FF:000001">
    <property type="entry name" value="Elongation factor G"/>
    <property type="match status" value="1"/>
</dbReference>